<evidence type="ECO:0000313" key="1">
    <source>
        <dbReference type="EMBL" id="KAJ1352982.1"/>
    </source>
</evidence>
<keyword evidence="2" id="KW-1185">Reference proteome</keyword>
<reference evidence="1" key="1">
    <citation type="submission" date="2021-06" db="EMBL/GenBank/DDBJ databases">
        <title>Parelaphostrongylus tenuis whole genome reference sequence.</title>
        <authorList>
            <person name="Garwood T.J."/>
            <person name="Larsen P.A."/>
            <person name="Fountain-Jones N.M."/>
            <person name="Garbe J.R."/>
            <person name="Macchietto M.G."/>
            <person name="Kania S.A."/>
            <person name="Gerhold R.W."/>
            <person name="Richards J.E."/>
            <person name="Wolf T.M."/>
        </authorList>
    </citation>
    <scope>NUCLEOTIDE SEQUENCE</scope>
    <source>
        <strain evidence="1">MNPRO001-30</strain>
        <tissue evidence="1">Meninges</tissue>
    </source>
</reference>
<proteinExistence type="predicted"/>
<sequence length="175" mass="20151">MTREQCGGRERVDVGKINRLDKKMKYERVSFKVLNYSTFNHMSINERTLSKTIIKGRSLIHRLTSRKGLATDRTGVFVVLIFDLHRQGRQLIVRIAELARGARSLLFNQGFSAFGNQATVISHPNFQNAAAKQRREDLTEKEQHLWAKVQKVQKAFAKYNQVLPITRRDGCSPRP</sequence>
<gene>
    <name evidence="1" type="ORF">KIN20_009518</name>
</gene>
<protein>
    <submittedName>
        <fullName evidence="1">Uncharacterized protein</fullName>
    </submittedName>
</protein>
<evidence type="ECO:0000313" key="2">
    <source>
        <dbReference type="Proteomes" id="UP001196413"/>
    </source>
</evidence>
<organism evidence="1 2">
    <name type="scientific">Parelaphostrongylus tenuis</name>
    <name type="common">Meningeal worm</name>
    <dbReference type="NCBI Taxonomy" id="148309"/>
    <lineage>
        <taxon>Eukaryota</taxon>
        <taxon>Metazoa</taxon>
        <taxon>Ecdysozoa</taxon>
        <taxon>Nematoda</taxon>
        <taxon>Chromadorea</taxon>
        <taxon>Rhabditida</taxon>
        <taxon>Rhabditina</taxon>
        <taxon>Rhabditomorpha</taxon>
        <taxon>Strongyloidea</taxon>
        <taxon>Metastrongylidae</taxon>
        <taxon>Parelaphostrongylus</taxon>
    </lineage>
</organism>
<accession>A0AAD5M6H0</accession>
<dbReference type="AlphaFoldDB" id="A0AAD5M6H0"/>
<comment type="caution">
    <text evidence="1">The sequence shown here is derived from an EMBL/GenBank/DDBJ whole genome shotgun (WGS) entry which is preliminary data.</text>
</comment>
<dbReference type="Proteomes" id="UP001196413">
    <property type="component" value="Unassembled WGS sequence"/>
</dbReference>
<dbReference type="EMBL" id="JAHQIW010001574">
    <property type="protein sequence ID" value="KAJ1352982.1"/>
    <property type="molecule type" value="Genomic_DNA"/>
</dbReference>
<name>A0AAD5M6H0_PARTN</name>